<dbReference type="Proteomes" id="UP000011715">
    <property type="component" value="Unassembled WGS sequence"/>
</dbReference>
<reference evidence="2" key="4">
    <citation type="journal article" date="2015" name="G3 (Bethesda)">
        <title>Genome sequences of three phytopathogenic species of the Magnaporthaceae family of fungi.</title>
        <authorList>
            <person name="Okagaki L.H."/>
            <person name="Nunes C.C."/>
            <person name="Sailsbery J."/>
            <person name="Clay B."/>
            <person name="Brown D."/>
            <person name="John T."/>
            <person name="Oh Y."/>
            <person name="Young N."/>
            <person name="Fitzgerald M."/>
            <person name="Haas B.J."/>
            <person name="Zeng Q."/>
            <person name="Young S."/>
            <person name="Adiconis X."/>
            <person name="Fan L."/>
            <person name="Levin J.Z."/>
            <person name="Mitchell T.K."/>
            <person name="Okubara P.A."/>
            <person name="Farman M.L."/>
            <person name="Kohn L.M."/>
            <person name="Birren B."/>
            <person name="Ma L.-J."/>
            <person name="Dean R.A."/>
        </authorList>
    </citation>
    <scope>NUCLEOTIDE SEQUENCE</scope>
    <source>
        <strain evidence="2">ATCC 64411 / 73-15</strain>
    </source>
</reference>
<sequence length="123" mass="13559">MGARRAGVLHARLSWPALGSCCRGQQVDAAPTLETNPPFQRTDISRLQEPLATVHSLVGRDRMAARTISECPFLRSNFTPACGLLTNMRILSTHVPSVRSDCRQGVPLELFFCVYSLIGRNYG</sequence>
<organism evidence="2 3">
    <name type="scientific">Magnaporthiopsis poae (strain ATCC 64411 / 73-15)</name>
    <name type="common">Kentucky bluegrass fungus</name>
    <name type="synonym">Magnaporthe poae</name>
    <dbReference type="NCBI Taxonomy" id="644358"/>
    <lineage>
        <taxon>Eukaryota</taxon>
        <taxon>Fungi</taxon>
        <taxon>Dikarya</taxon>
        <taxon>Ascomycota</taxon>
        <taxon>Pezizomycotina</taxon>
        <taxon>Sordariomycetes</taxon>
        <taxon>Sordariomycetidae</taxon>
        <taxon>Magnaporthales</taxon>
        <taxon>Magnaporthaceae</taxon>
        <taxon>Magnaporthiopsis</taxon>
    </lineage>
</organism>
<dbReference type="EMBL" id="GL876966">
    <property type="protein sequence ID" value="KLU82698.1"/>
    <property type="molecule type" value="Genomic_DNA"/>
</dbReference>
<accession>A0A0C4DPJ9</accession>
<keyword evidence="3" id="KW-1185">Reference proteome</keyword>
<evidence type="ECO:0000313" key="1">
    <source>
        <dbReference type="EMBL" id="KLU82698.1"/>
    </source>
</evidence>
<protein>
    <submittedName>
        <fullName evidence="1 2">Uncharacterized protein</fullName>
    </submittedName>
</protein>
<reference evidence="3" key="1">
    <citation type="submission" date="2010-05" db="EMBL/GenBank/DDBJ databases">
        <title>The genome sequence of Magnaporthe poae strain ATCC 64411.</title>
        <authorList>
            <person name="Ma L.-J."/>
            <person name="Dead R."/>
            <person name="Young S."/>
            <person name="Zeng Q."/>
            <person name="Koehrsen M."/>
            <person name="Alvarado L."/>
            <person name="Berlin A."/>
            <person name="Chapman S.B."/>
            <person name="Chen Z."/>
            <person name="Freedman E."/>
            <person name="Gellesch M."/>
            <person name="Goldberg J."/>
            <person name="Griggs A."/>
            <person name="Gujja S."/>
            <person name="Heilman E.R."/>
            <person name="Heiman D."/>
            <person name="Hepburn T."/>
            <person name="Howarth C."/>
            <person name="Jen D."/>
            <person name="Larson L."/>
            <person name="Mehta T."/>
            <person name="Neiman D."/>
            <person name="Pearson M."/>
            <person name="Roberts A."/>
            <person name="Saif S."/>
            <person name="Shea T."/>
            <person name="Shenoy N."/>
            <person name="Sisk P."/>
            <person name="Stolte C."/>
            <person name="Sykes S."/>
            <person name="Walk T."/>
            <person name="White J."/>
            <person name="Yandava C."/>
            <person name="Haas B."/>
            <person name="Nusbaum C."/>
            <person name="Birren B."/>
        </authorList>
    </citation>
    <scope>NUCLEOTIDE SEQUENCE [LARGE SCALE GENOMIC DNA]</scope>
    <source>
        <strain evidence="3">ATCC 64411 / 73-15</strain>
    </source>
</reference>
<dbReference type="EnsemblFungi" id="MAPG_01767T0">
    <property type="protein sequence ID" value="MAPG_01767T0"/>
    <property type="gene ID" value="MAPG_01767"/>
</dbReference>
<reference evidence="1" key="3">
    <citation type="submission" date="2011-03" db="EMBL/GenBank/DDBJ databases">
        <title>Annotation of Magnaporthe poae ATCC 64411.</title>
        <authorList>
            <person name="Ma L.-J."/>
            <person name="Dead R."/>
            <person name="Young S.K."/>
            <person name="Zeng Q."/>
            <person name="Gargeya S."/>
            <person name="Fitzgerald M."/>
            <person name="Haas B."/>
            <person name="Abouelleil A."/>
            <person name="Alvarado L."/>
            <person name="Arachchi H.M."/>
            <person name="Berlin A."/>
            <person name="Brown A."/>
            <person name="Chapman S.B."/>
            <person name="Chen Z."/>
            <person name="Dunbar C."/>
            <person name="Freedman E."/>
            <person name="Gearin G."/>
            <person name="Gellesch M."/>
            <person name="Goldberg J."/>
            <person name="Griggs A."/>
            <person name="Gujja S."/>
            <person name="Heiman D."/>
            <person name="Howarth C."/>
            <person name="Larson L."/>
            <person name="Lui A."/>
            <person name="MacDonald P.J.P."/>
            <person name="Mehta T."/>
            <person name="Montmayeur A."/>
            <person name="Murphy C."/>
            <person name="Neiman D."/>
            <person name="Pearson M."/>
            <person name="Priest M."/>
            <person name="Roberts A."/>
            <person name="Saif S."/>
            <person name="Shea T."/>
            <person name="Shenoy N."/>
            <person name="Sisk P."/>
            <person name="Stolte C."/>
            <person name="Sykes S."/>
            <person name="Yandava C."/>
            <person name="Wortman J."/>
            <person name="Nusbaum C."/>
            <person name="Birren B."/>
        </authorList>
    </citation>
    <scope>NUCLEOTIDE SEQUENCE</scope>
    <source>
        <strain evidence="1">ATCC 64411</strain>
    </source>
</reference>
<evidence type="ECO:0000313" key="3">
    <source>
        <dbReference type="Proteomes" id="UP000011715"/>
    </source>
</evidence>
<dbReference type="VEuPathDB" id="FungiDB:MAPG_01767"/>
<proteinExistence type="predicted"/>
<dbReference type="EMBL" id="ADBL01000435">
    <property type="status" value="NOT_ANNOTATED_CDS"/>
    <property type="molecule type" value="Genomic_DNA"/>
</dbReference>
<reference evidence="1" key="2">
    <citation type="submission" date="2010-05" db="EMBL/GenBank/DDBJ databases">
        <title>The Genome Sequence of Magnaporthe poae strain ATCC 64411.</title>
        <authorList>
            <consortium name="The Broad Institute Genome Sequencing Platform"/>
            <consortium name="Broad Institute Genome Sequencing Center for Infectious Disease"/>
            <person name="Ma L.-J."/>
            <person name="Dead R."/>
            <person name="Young S."/>
            <person name="Zeng Q."/>
            <person name="Koehrsen M."/>
            <person name="Alvarado L."/>
            <person name="Berlin A."/>
            <person name="Chapman S.B."/>
            <person name="Chen Z."/>
            <person name="Freedman E."/>
            <person name="Gellesch M."/>
            <person name="Goldberg J."/>
            <person name="Griggs A."/>
            <person name="Gujja S."/>
            <person name="Heilman E.R."/>
            <person name="Heiman D."/>
            <person name="Hepburn T."/>
            <person name="Howarth C."/>
            <person name="Jen D."/>
            <person name="Larson L."/>
            <person name="Mehta T."/>
            <person name="Neiman D."/>
            <person name="Pearson M."/>
            <person name="Roberts A."/>
            <person name="Saif S."/>
            <person name="Shea T."/>
            <person name="Shenoy N."/>
            <person name="Sisk P."/>
            <person name="Stolte C."/>
            <person name="Sykes S."/>
            <person name="Walk T."/>
            <person name="White J."/>
            <person name="Yandava C."/>
            <person name="Haas B."/>
            <person name="Nusbaum C."/>
            <person name="Birren B."/>
        </authorList>
    </citation>
    <scope>NUCLEOTIDE SEQUENCE</scope>
    <source>
        <strain evidence="1">ATCC 64411</strain>
    </source>
</reference>
<evidence type="ECO:0000313" key="2">
    <source>
        <dbReference type="EnsemblFungi" id="MAPG_01767T0"/>
    </source>
</evidence>
<gene>
    <name evidence="1" type="ORF">MAPG_01767</name>
</gene>
<dbReference type="AlphaFoldDB" id="A0A0C4DPJ9"/>
<reference evidence="2" key="5">
    <citation type="submission" date="2015-06" db="UniProtKB">
        <authorList>
            <consortium name="EnsemblFungi"/>
        </authorList>
    </citation>
    <scope>IDENTIFICATION</scope>
    <source>
        <strain evidence="2">ATCC 64411</strain>
    </source>
</reference>
<name>A0A0C4DPJ9_MAGP6</name>